<gene>
    <name evidence="1" type="ORF">DPMN_062863</name>
</gene>
<proteinExistence type="predicted"/>
<accession>A0A9D4HKJ2</accession>
<reference evidence="1" key="2">
    <citation type="submission" date="2020-11" db="EMBL/GenBank/DDBJ databases">
        <authorList>
            <person name="McCartney M.A."/>
            <person name="Auch B."/>
            <person name="Kono T."/>
            <person name="Mallez S."/>
            <person name="Becker A."/>
            <person name="Gohl D.M."/>
            <person name="Silverstein K.A.T."/>
            <person name="Koren S."/>
            <person name="Bechman K.B."/>
            <person name="Herman A."/>
            <person name="Abrahante J.E."/>
            <person name="Garbe J."/>
        </authorList>
    </citation>
    <scope>NUCLEOTIDE SEQUENCE</scope>
    <source>
        <strain evidence="1">Duluth1</strain>
        <tissue evidence="1">Whole animal</tissue>
    </source>
</reference>
<keyword evidence="2" id="KW-1185">Reference proteome</keyword>
<comment type="caution">
    <text evidence="1">The sequence shown here is derived from an EMBL/GenBank/DDBJ whole genome shotgun (WGS) entry which is preliminary data.</text>
</comment>
<evidence type="ECO:0000313" key="1">
    <source>
        <dbReference type="EMBL" id="KAH3719976.1"/>
    </source>
</evidence>
<protein>
    <submittedName>
        <fullName evidence="1">Uncharacterized protein</fullName>
    </submittedName>
</protein>
<evidence type="ECO:0000313" key="2">
    <source>
        <dbReference type="Proteomes" id="UP000828390"/>
    </source>
</evidence>
<dbReference type="AlphaFoldDB" id="A0A9D4HKJ2"/>
<sequence>MPDITQIAVVHLKTGFKFLTFVKTTVPISSDAQKVIAISVDDNGIMRVNGASVDSVSIKLLYMIV</sequence>
<dbReference type="Proteomes" id="UP000828390">
    <property type="component" value="Unassembled WGS sequence"/>
</dbReference>
<dbReference type="EMBL" id="JAIWYP010000013">
    <property type="protein sequence ID" value="KAH3719976.1"/>
    <property type="molecule type" value="Genomic_DNA"/>
</dbReference>
<reference evidence="1" key="1">
    <citation type="journal article" date="2019" name="bioRxiv">
        <title>The Genome of the Zebra Mussel, Dreissena polymorpha: A Resource for Invasive Species Research.</title>
        <authorList>
            <person name="McCartney M.A."/>
            <person name="Auch B."/>
            <person name="Kono T."/>
            <person name="Mallez S."/>
            <person name="Zhang Y."/>
            <person name="Obille A."/>
            <person name="Becker A."/>
            <person name="Abrahante J.E."/>
            <person name="Garbe J."/>
            <person name="Badalamenti J.P."/>
            <person name="Herman A."/>
            <person name="Mangelson H."/>
            <person name="Liachko I."/>
            <person name="Sullivan S."/>
            <person name="Sone E.D."/>
            <person name="Koren S."/>
            <person name="Silverstein K.A.T."/>
            <person name="Beckman K.B."/>
            <person name="Gohl D.M."/>
        </authorList>
    </citation>
    <scope>NUCLEOTIDE SEQUENCE</scope>
    <source>
        <strain evidence="1">Duluth1</strain>
        <tissue evidence="1">Whole animal</tissue>
    </source>
</reference>
<name>A0A9D4HKJ2_DREPO</name>
<organism evidence="1 2">
    <name type="scientific">Dreissena polymorpha</name>
    <name type="common">Zebra mussel</name>
    <name type="synonym">Mytilus polymorpha</name>
    <dbReference type="NCBI Taxonomy" id="45954"/>
    <lineage>
        <taxon>Eukaryota</taxon>
        <taxon>Metazoa</taxon>
        <taxon>Spiralia</taxon>
        <taxon>Lophotrochozoa</taxon>
        <taxon>Mollusca</taxon>
        <taxon>Bivalvia</taxon>
        <taxon>Autobranchia</taxon>
        <taxon>Heteroconchia</taxon>
        <taxon>Euheterodonta</taxon>
        <taxon>Imparidentia</taxon>
        <taxon>Neoheterodontei</taxon>
        <taxon>Myida</taxon>
        <taxon>Dreissenoidea</taxon>
        <taxon>Dreissenidae</taxon>
        <taxon>Dreissena</taxon>
    </lineage>
</organism>